<organism evidence="1 2">
    <name type="scientific">Hyphomonas pacifica</name>
    <dbReference type="NCBI Taxonomy" id="1280941"/>
    <lineage>
        <taxon>Bacteria</taxon>
        <taxon>Pseudomonadati</taxon>
        <taxon>Pseudomonadota</taxon>
        <taxon>Alphaproteobacteria</taxon>
        <taxon>Hyphomonadales</taxon>
        <taxon>Hyphomonadaceae</taxon>
        <taxon>Hyphomonas</taxon>
    </lineage>
</organism>
<dbReference type="Proteomes" id="UP000249123">
    <property type="component" value="Unassembled WGS sequence"/>
</dbReference>
<gene>
    <name evidence="1" type="ORF">HY3_06485</name>
</gene>
<comment type="caution">
    <text evidence="1">The sequence shown here is derived from an EMBL/GenBank/DDBJ whole genome shotgun (WGS) entry which is preliminary data.</text>
</comment>
<dbReference type="EMBL" id="AWFB01000089">
    <property type="protein sequence ID" value="RAN30459.1"/>
    <property type="molecule type" value="Genomic_DNA"/>
</dbReference>
<reference evidence="1 2" key="1">
    <citation type="submission" date="2013-04" db="EMBL/GenBank/DDBJ databases">
        <title>Hyphomonas sp. T24B3 Genome Sequencing.</title>
        <authorList>
            <person name="Lai Q."/>
            <person name="Shao Z."/>
        </authorList>
    </citation>
    <scope>NUCLEOTIDE SEQUENCE [LARGE SCALE GENOMIC DNA]</scope>
    <source>
        <strain evidence="1 2">T24B3</strain>
    </source>
</reference>
<dbReference type="eggNOG" id="ENOG5033AG3">
    <property type="taxonomic scope" value="Bacteria"/>
</dbReference>
<accession>A0A062TTU7</accession>
<dbReference type="RefSeq" id="WP_051595098.1">
    <property type="nucleotide sequence ID" value="NZ_AWFA01000067.1"/>
</dbReference>
<dbReference type="AlphaFoldDB" id="A0A062TTU7"/>
<dbReference type="STRING" id="1280941.HY2_05510"/>
<sequence>MLRLISILLLLCGLGAAGYAGSVLLEQYAPHDEVVTTNPVEEAETEQAFEMAETEALPPITEDEVIAAEPAPAPRAARSIQAEDMENGMADSEMADSGLAEIRPQSAEILEGFDAPRAQSRSANVQPSVSKDFIENLKTVPVAHETPSTAEYKRAFDVTLAIDSTGDDSAADALPGRGNIIEGEAKVSDRVEARLSGANFEIVPMSPDVQSLSPLTENVWRWSVTPLSAGSHDLVFEIYAIDEDTVTPLRTFRDTVTVQVSGLNRAIAFADQANPLFVLLGGLGSAIAGLIGVIRFFGRK</sequence>
<evidence type="ECO:0000313" key="1">
    <source>
        <dbReference type="EMBL" id="RAN30459.1"/>
    </source>
</evidence>
<evidence type="ECO:0000313" key="2">
    <source>
        <dbReference type="Proteomes" id="UP000249123"/>
    </source>
</evidence>
<name>A0A062TTU7_9PROT</name>
<keyword evidence="2" id="KW-1185">Reference proteome</keyword>
<protein>
    <submittedName>
        <fullName evidence="1">Uncharacterized protein</fullName>
    </submittedName>
</protein>
<dbReference type="OrthoDB" id="7619296at2"/>
<proteinExistence type="predicted"/>